<feature type="compositionally biased region" description="Pro residues" evidence="2">
    <location>
        <begin position="58"/>
        <end position="72"/>
    </location>
</feature>
<dbReference type="InterPro" id="IPR011048">
    <property type="entry name" value="Haem_d1_sf"/>
</dbReference>
<evidence type="ECO:0000256" key="3">
    <source>
        <dbReference type="SAM" id="SignalP"/>
    </source>
</evidence>
<dbReference type="Gene3D" id="2.130.10.10">
    <property type="entry name" value="YVTN repeat-like/Quinoprotein amine dehydrogenase"/>
    <property type="match status" value="1"/>
</dbReference>
<keyword evidence="5" id="KW-1185">Reference proteome</keyword>
<evidence type="ECO:0008006" key="6">
    <source>
        <dbReference type="Google" id="ProtNLM"/>
    </source>
</evidence>
<dbReference type="InterPro" id="IPR050282">
    <property type="entry name" value="Cycloisomerase_2"/>
</dbReference>
<accession>T0QK41</accession>
<proteinExistence type="inferred from homology"/>
<feature type="region of interest" description="Disordered" evidence="2">
    <location>
        <begin position="45"/>
        <end position="72"/>
    </location>
</feature>
<dbReference type="OMA" id="DIAHAHC"/>
<feature type="chain" id="PRO_5004569749" description="6-phosphogluconolactonase" evidence="3">
    <location>
        <begin position="19"/>
        <end position="430"/>
    </location>
</feature>
<dbReference type="GeneID" id="19949066"/>
<dbReference type="InterPro" id="IPR019405">
    <property type="entry name" value="Lactonase_7-beta_prop"/>
</dbReference>
<comment type="similarity">
    <text evidence="1">Belongs to the cycloisomerase 2 family.</text>
</comment>
<sequence>MKTSVLYLFALCVATTAGSTPTPTTTSTPTTPTALEFELFAATPAPTTPKPQVAAPMAPKPLAPAPTPAPTPTPKPMSLLLVGAQTDGSKASSPGITVYDASKSPLQQLFSVSSTLTGNMPTYMALTQDKNYLYVTNEVTAGQIVSFAIDRSGASPTLKRLGAMATNSQGPVHIAVTSNQRFALVASYTVGSITVLAIDPATKVANRIVSQVVFPGAARVVPGRQDSSHAHCVTLSPDNNYAFVTDLGNDKIMQFKFNPTTGALTANSPAFVTVSPGALPRHMAFHPNNQQLYLVTERSNQVLRFSYASTSGLLTLAKAVKTTQVAGVLTGAIRITADGRYVLVTNRYGGSTPGDSIAVFDADLKPIGDYVLKAWAGARDFALGANNTVIVGEENTNTFETFLLQANGQLVPTKVVQPSLFKPQVLLPLS</sequence>
<gene>
    <name evidence="4" type="ORF">SDRG_08339</name>
</gene>
<dbReference type="SUPFAM" id="SSF51004">
    <property type="entry name" value="C-terminal (heme d1) domain of cytochrome cd1-nitrite reductase"/>
    <property type="match status" value="1"/>
</dbReference>
<evidence type="ECO:0000313" key="5">
    <source>
        <dbReference type="Proteomes" id="UP000030762"/>
    </source>
</evidence>
<name>T0QK41_SAPDV</name>
<organism evidence="4 5">
    <name type="scientific">Saprolegnia diclina (strain VS20)</name>
    <dbReference type="NCBI Taxonomy" id="1156394"/>
    <lineage>
        <taxon>Eukaryota</taxon>
        <taxon>Sar</taxon>
        <taxon>Stramenopiles</taxon>
        <taxon>Oomycota</taxon>
        <taxon>Saprolegniomycetes</taxon>
        <taxon>Saprolegniales</taxon>
        <taxon>Saprolegniaceae</taxon>
        <taxon>Saprolegnia</taxon>
    </lineage>
</organism>
<dbReference type="RefSeq" id="XP_008612442.1">
    <property type="nucleotide sequence ID" value="XM_008614220.1"/>
</dbReference>
<dbReference type="Proteomes" id="UP000030762">
    <property type="component" value="Unassembled WGS sequence"/>
</dbReference>
<dbReference type="eggNOG" id="ENOG502S3WY">
    <property type="taxonomic scope" value="Eukaryota"/>
</dbReference>
<protein>
    <recommendedName>
        <fullName evidence="6">6-phosphogluconolactonase</fullName>
    </recommendedName>
</protein>
<dbReference type="InParanoid" id="T0QK41"/>
<dbReference type="InterPro" id="IPR015943">
    <property type="entry name" value="WD40/YVTN_repeat-like_dom_sf"/>
</dbReference>
<keyword evidence="3" id="KW-0732">Signal</keyword>
<evidence type="ECO:0000256" key="1">
    <source>
        <dbReference type="ARBA" id="ARBA00005564"/>
    </source>
</evidence>
<dbReference type="PANTHER" id="PTHR30344:SF1">
    <property type="entry name" value="6-PHOSPHOGLUCONOLACTONASE"/>
    <property type="match status" value="1"/>
</dbReference>
<dbReference type="PANTHER" id="PTHR30344">
    <property type="entry name" value="6-PHOSPHOGLUCONOLACTONASE-RELATED"/>
    <property type="match status" value="1"/>
</dbReference>
<reference evidence="4 5" key="1">
    <citation type="submission" date="2012-04" db="EMBL/GenBank/DDBJ databases">
        <title>The Genome Sequence of Saprolegnia declina VS20.</title>
        <authorList>
            <consortium name="The Broad Institute Genome Sequencing Platform"/>
            <person name="Russ C."/>
            <person name="Nusbaum C."/>
            <person name="Tyler B."/>
            <person name="van West P."/>
            <person name="Dieguez-Uribeondo J."/>
            <person name="de Bruijn I."/>
            <person name="Tripathy S."/>
            <person name="Jiang R."/>
            <person name="Young S.K."/>
            <person name="Zeng Q."/>
            <person name="Gargeya S."/>
            <person name="Fitzgerald M."/>
            <person name="Haas B."/>
            <person name="Abouelleil A."/>
            <person name="Alvarado L."/>
            <person name="Arachchi H.M."/>
            <person name="Berlin A."/>
            <person name="Chapman S.B."/>
            <person name="Goldberg J."/>
            <person name="Griggs A."/>
            <person name="Gujja S."/>
            <person name="Hansen M."/>
            <person name="Howarth C."/>
            <person name="Imamovic A."/>
            <person name="Larimer J."/>
            <person name="McCowen C."/>
            <person name="Montmayeur A."/>
            <person name="Murphy C."/>
            <person name="Neiman D."/>
            <person name="Pearson M."/>
            <person name="Priest M."/>
            <person name="Roberts A."/>
            <person name="Saif S."/>
            <person name="Shea T."/>
            <person name="Sisk P."/>
            <person name="Sykes S."/>
            <person name="Wortman J."/>
            <person name="Nusbaum C."/>
            <person name="Birren B."/>
        </authorList>
    </citation>
    <scope>NUCLEOTIDE SEQUENCE [LARGE SCALE GENOMIC DNA]</scope>
    <source>
        <strain evidence="4 5">VS20</strain>
    </source>
</reference>
<evidence type="ECO:0000256" key="2">
    <source>
        <dbReference type="SAM" id="MobiDB-lite"/>
    </source>
</evidence>
<dbReference type="VEuPathDB" id="FungiDB:SDRG_08339"/>
<feature type="signal peptide" evidence="3">
    <location>
        <begin position="1"/>
        <end position="18"/>
    </location>
</feature>
<dbReference type="Pfam" id="PF10282">
    <property type="entry name" value="Lactonase"/>
    <property type="match status" value="1"/>
</dbReference>
<dbReference type="AlphaFoldDB" id="T0QK41"/>
<dbReference type="OrthoDB" id="9972196at2759"/>
<feature type="compositionally biased region" description="Low complexity" evidence="2">
    <location>
        <begin position="45"/>
        <end position="57"/>
    </location>
</feature>
<dbReference type="GO" id="GO:0017057">
    <property type="term" value="F:6-phosphogluconolactonase activity"/>
    <property type="evidence" value="ECO:0007669"/>
    <property type="project" value="TreeGrafter"/>
</dbReference>
<dbReference type="EMBL" id="JH767156">
    <property type="protein sequence ID" value="EQC34130.1"/>
    <property type="molecule type" value="Genomic_DNA"/>
</dbReference>
<evidence type="ECO:0000313" key="4">
    <source>
        <dbReference type="EMBL" id="EQC34130.1"/>
    </source>
</evidence>